<dbReference type="RefSeq" id="WP_176612005.1">
    <property type="nucleotide sequence ID" value="NZ_JABXXR010000001.1"/>
</dbReference>
<proteinExistence type="predicted"/>
<dbReference type="EMBL" id="JABXXR010000001">
    <property type="protein sequence ID" value="NVN38981.1"/>
    <property type="molecule type" value="Genomic_DNA"/>
</dbReference>
<name>A0A850PD84_9PROT</name>
<sequence length="159" mass="17386">MINLISEAKHTLVIPTLALLPAAMNTPSAVNGLTGIGARESAYLYRHQISGGPALGYWQMEPATHDDCWRNFIRYRLDLQTALLKILGGNRPSADQMVANDRYACAMARVKVFRAPAPLPAADDAVGWARYWKRHYNSQMGAGSVDDATIALFQKAIAA</sequence>
<evidence type="ECO:0000313" key="1">
    <source>
        <dbReference type="EMBL" id="NVN38981.1"/>
    </source>
</evidence>
<evidence type="ECO:0008006" key="3">
    <source>
        <dbReference type="Google" id="ProtNLM"/>
    </source>
</evidence>
<dbReference type="Proteomes" id="UP000585665">
    <property type="component" value="Unassembled WGS sequence"/>
</dbReference>
<dbReference type="AlphaFoldDB" id="A0A850PD84"/>
<evidence type="ECO:0000313" key="2">
    <source>
        <dbReference type="Proteomes" id="UP000585665"/>
    </source>
</evidence>
<comment type="caution">
    <text evidence="1">The sequence shown here is derived from an EMBL/GenBank/DDBJ whole genome shotgun (WGS) entry which is preliminary data.</text>
</comment>
<gene>
    <name evidence="1" type="ORF">HUK82_00175</name>
</gene>
<reference evidence="1 2" key="1">
    <citation type="submission" date="2020-06" db="EMBL/GenBank/DDBJ databases">
        <title>Description of novel acetic acid bacteria.</title>
        <authorList>
            <person name="Sombolestani A."/>
        </authorList>
    </citation>
    <scope>NUCLEOTIDE SEQUENCE [LARGE SCALE GENOMIC DNA]</scope>
    <source>
        <strain evidence="1 2">LMG 27010</strain>
    </source>
</reference>
<keyword evidence="2" id="KW-1185">Reference proteome</keyword>
<protein>
    <recommendedName>
        <fullName evidence="3">Phage tail lysozyme domain-containing protein</fullName>
    </recommendedName>
</protein>
<accession>A0A850PD84</accession>
<organism evidence="1 2">
    <name type="scientific">Ameyamaea chiangmaiensis</name>
    <dbReference type="NCBI Taxonomy" id="442969"/>
    <lineage>
        <taxon>Bacteria</taxon>
        <taxon>Pseudomonadati</taxon>
        <taxon>Pseudomonadota</taxon>
        <taxon>Alphaproteobacteria</taxon>
        <taxon>Acetobacterales</taxon>
        <taxon>Acetobacteraceae</taxon>
        <taxon>Ameyamaea</taxon>
    </lineage>
</organism>